<feature type="signal peptide" evidence="5">
    <location>
        <begin position="1"/>
        <end position="16"/>
    </location>
</feature>
<dbReference type="PRINTS" id="PR00821">
    <property type="entry name" value="TAGLIPASE"/>
</dbReference>
<dbReference type="GO" id="GO:0016042">
    <property type="term" value="P:lipid catabolic process"/>
    <property type="evidence" value="ECO:0007669"/>
    <property type="project" value="TreeGrafter"/>
</dbReference>
<dbReference type="Pfam" id="PF00151">
    <property type="entry name" value="Lipase"/>
    <property type="match status" value="1"/>
</dbReference>
<keyword evidence="3" id="KW-0964">Secreted</keyword>
<protein>
    <submittedName>
        <fullName evidence="7">Putative phospholipase a1 2-like protein</fullName>
    </submittedName>
</protein>
<keyword evidence="5" id="KW-0732">Signal</keyword>
<dbReference type="GO" id="GO:0016298">
    <property type="term" value="F:lipase activity"/>
    <property type="evidence" value="ECO:0007669"/>
    <property type="project" value="InterPro"/>
</dbReference>
<dbReference type="InterPro" id="IPR013818">
    <property type="entry name" value="Lipase"/>
</dbReference>
<dbReference type="AlphaFoldDB" id="A0A1L8EIG0"/>
<comment type="similarity">
    <text evidence="2 4">Belongs to the AB hydrolase superfamily. Lipase family.</text>
</comment>
<accession>A0A1L8EIG0</accession>
<dbReference type="InterPro" id="IPR033906">
    <property type="entry name" value="Lipase_N"/>
</dbReference>
<dbReference type="EMBL" id="GFDG01000302">
    <property type="protein sequence ID" value="JAV18497.1"/>
    <property type="molecule type" value="Transcribed_RNA"/>
</dbReference>
<feature type="domain" description="Lipase" evidence="6">
    <location>
        <begin position="58"/>
        <end position="312"/>
    </location>
</feature>
<dbReference type="GO" id="GO:0005615">
    <property type="term" value="C:extracellular space"/>
    <property type="evidence" value="ECO:0007669"/>
    <property type="project" value="TreeGrafter"/>
</dbReference>
<dbReference type="CDD" id="cd00707">
    <property type="entry name" value="Pancreat_lipase_like"/>
    <property type="match status" value="1"/>
</dbReference>
<reference evidence="7" key="1">
    <citation type="submission" date="2017-01" db="EMBL/GenBank/DDBJ databases">
        <title>An insight into the sialome and mialome of the horn fly, Haematobia irritans.</title>
        <authorList>
            <person name="Breijo M."/>
            <person name="Boiani M."/>
            <person name="Ures X."/>
            <person name="Rocha S."/>
            <person name="Sequeira M."/>
            <person name="Ribeiro J.M."/>
        </authorList>
    </citation>
    <scope>NUCLEOTIDE SEQUENCE</scope>
</reference>
<dbReference type="InterPro" id="IPR029058">
    <property type="entry name" value="AB_hydrolase_fold"/>
</dbReference>
<dbReference type="SUPFAM" id="SSF53474">
    <property type="entry name" value="alpha/beta-Hydrolases"/>
    <property type="match status" value="1"/>
</dbReference>
<proteinExistence type="inferred from homology"/>
<dbReference type="Gene3D" id="3.40.50.1820">
    <property type="entry name" value="alpha/beta hydrolase"/>
    <property type="match status" value="1"/>
</dbReference>
<dbReference type="InterPro" id="IPR000734">
    <property type="entry name" value="TAG_lipase"/>
</dbReference>
<dbReference type="PANTHER" id="PTHR11610">
    <property type="entry name" value="LIPASE"/>
    <property type="match status" value="1"/>
</dbReference>
<dbReference type="PANTHER" id="PTHR11610:SF150">
    <property type="entry name" value="FI01825P-RELATED"/>
    <property type="match status" value="1"/>
</dbReference>
<dbReference type="GO" id="GO:0017171">
    <property type="term" value="F:serine hydrolase activity"/>
    <property type="evidence" value="ECO:0007669"/>
    <property type="project" value="TreeGrafter"/>
</dbReference>
<evidence type="ECO:0000256" key="3">
    <source>
        <dbReference type="ARBA" id="ARBA00022525"/>
    </source>
</evidence>
<evidence type="ECO:0000259" key="6">
    <source>
        <dbReference type="Pfam" id="PF00151"/>
    </source>
</evidence>
<evidence type="ECO:0000256" key="4">
    <source>
        <dbReference type="RuleBase" id="RU004262"/>
    </source>
</evidence>
<feature type="chain" id="PRO_5012747250" evidence="5">
    <location>
        <begin position="17"/>
        <end position="357"/>
    </location>
</feature>
<organism evidence="7">
    <name type="scientific">Haematobia irritans</name>
    <name type="common">Horn fly</name>
    <name type="synonym">Conops irritans</name>
    <dbReference type="NCBI Taxonomy" id="7368"/>
    <lineage>
        <taxon>Eukaryota</taxon>
        <taxon>Metazoa</taxon>
        <taxon>Ecdysozoa</taxon>
        <taxon>Arthropoda</taxon>
        <taxon>Hexapoda</taxon>
        <taxon>Insecta</taxon>
        <taxon>Pterygota</taxon>
        <taxon>Neoptera</taxon>
        <taxon>Endopterygota</taxon>
        <taxon>Diptera</taxon>
        <taxon>Brachycera</taxon>
        <taxon>Muscomorpha</taxon>
        <taxon>Muscoidea</taxon>
        <taxon>Muscidae</taxon>
        <taxon>Haematobia</taxon>
    </lineage>
</organism>
<evidence type="ECO:0000256" key="5">
    <source>
        <dbReference type="SAM" id="SignalP"/>
    </source>
</evidence>
<evidence type="ECO:0000256" key="2">
    <source>
        <dbReference type="ARBA" id="ARBA00010701"/>
    </source>
</evidence>
<dbReference type="InterPro" id="IPR002334">
    <property type="entry name" value="Allerg_PlipaseA1"/>
</dbReference>
<evidence type="ECO:0000256" key="1">
    <source>
        <dbReference type="ARBA" id="ARBA00004613"/>
    </source>
</evidence>
<evidence type="ECO:0000313" key="7">
    <source>
        <dbReference type="EMBL" id="JAV18497.1"/>
    </source>
</evidence>
<sequence>MKFLWILAVCVLAVTANQPFDDDESQIHGENGWYVPRLDGSFDWVDMEVAENYLRSMEDLEDVETYLSTAPVKYYLYTRANPSKGQKLTSTTKSIDGSNFDPSKPTYFVIHGWTQSYTSGMNKDIRSAALRTFDCNVIIVDWARARSVDYVTSVAAVSKVGKKIASFIDFLNKEYKMSFDTLTVAGHSLGAHVAGYAGKNVKNGKIGVIVGMDPAMPLFNYDKPKKRLAETDAVYVESIQTNGGLLGFLKPIGRGAFYPNGGESQPGCIADITGACSHGRSTTYYAEALELNDFGTIKCSAYKDAVNSKCGSTFCAVRMGAVYPEDDVPGIFYVPVHRSDPFGVTNDSDYNEGENKE</sequence>
<dbReference type="PRINTS" id="PR00825">
    <property type="entry name" value="DOLALLERGEN"/>
</dbReference>
<name>A0A1L8EIG0_HAEIR</name>
<comment type="subcellular location">
    <subcellularLocation>
        <location evidence="1">Secreted</location>
    </subcellularLocation>
</comment>
<dbReference type="FunFam" id="3.40.50.1820:FF:000076">
    <property type="entry name" value="phospholipase A1"/>
    <property type="match status" value="1"/>
</dbReference>